<protein>
    <recommendedName>
        <fullName evidence="1">CN hydrolase domain-containing protein</fullName>
    </recommendedName>
</protein>
<dbReference type="SUPFAM" id="SSF56317">
    <property type="entry name" value="Carbon-nitrogen hydrolase"/>
    <property type="match status" value="1"/>
</dbReference>
<dbReference type="EMBL" id="AGNL01000134">
    <property type="protein sequence ID" value="EJK77992.1"/>
    <property type="molecule type" value="Genomic_DNA"/>
</dbReference>
<dbReference type="Proteomes" id="UP000266841">
    <property type="component" value="Unassembled WGS sequence"/>
</dbReference>
<dbReference type="CDD" id="cd07197">
    <property type="entry name" value="nitrilase"/>
    <property type="match status" value="1"/>
</dbReference>
<organism evidence="2 3">
    <name type="scientific">Thalassiosira oceanica</name>
    <name type="common">Marine diatom</name>
    <dbReference type="NCBI Taxonomy" id="159749"/>
    <lineage>
        <taxon>Eukaryota</taxon>
        <taxon>Sar</taxon>
        <taxon>Stramenopiles</taxon>
        <taxon>Ochrophyta</taxon>
        <taxon>Bacillariophyta</taxon>
        <taxon>Coscinodiscophyceae</taxon>
        <taxon>Thalassiosirophycidae</taxon>
        <taxon>Thalassiosirales</taxon>
        <taxon>Thalassiosiraceae</taxon>
        <taxon>Thalassiosira</taxon>
    </lineage>
</organism>
<reference evidence="2 3" key="1">
    <citation type="journal article" date="2012" name="Genome Biol.">
        <title>Genome and low-iron response of an oceanic diatom adapted to chronic iron limitation.</title>
        <authorList>
            <person name="Lommer M."/>
            <person name="Specht M."/>
            <person name="Roy A.S."/>
            <person name="Kraemer L."/>
            <person name="Andreson R."/>
            <person name="Gutowska M.A."/>
            <person name="Wolf J."/>
            <person name="Bergner S.V."/>
            <person name="Schilhabel M.B."/>
            <person name="Klostermeier U.C."/>
            <person name="Beiko R.G."/>
            <person name="Rosenstiel P."/>
            <person name="Hippler M."/>
            <person name="Laroche J."/>
        </authorList>
    </citation>
    <scope>NUCLEOTIDE SEQUENCE [LARGE SCALE GENOMIC DNA]</scope>
    <source>
        <strain evidence="2 3">CCMP1005</strain>
    </source>
</reference>
<evidence type="ECO:0000313" key="2">
    <source>
        <dbReference type="EMBL" id="EJK77992.1"/>
    </source>
</evidence>
<dbReference type="OrthoDB" id="10250282at2759"/>
<dbReference type="InterPro" id="IPR036526">
    <property type="entry name" value="C-N_Hydrolase_sf"/>
</dbReference>
<keyword evidence="3" id="KW-1185">Reference proteome</keyword>
<dbReference type="PANTHER" id="PTHR23088:SF27">
    <property type="entry name" value="DEAMINATED GLUTATHIONE AMIDASE"/>
    <property type="match status" value="1"/>
</dbReference>
<dbReference type="InterPro" id="IPR003010">
    <property type="entry name" value="C-N_Hydrolase"/>
</dbReference>
<name>K0TRL2_THAOC</name>
<proteinExistence type="predicted"/>
<evidence type="ECO:0000313" key="3">
    <source>
        <dbReference type="Proteomes" id="UP000266841"/>
    </source>
</evidence>
<feature type="domain" description="CN hydrolase" evidence="1">
    <location>
        <begin position="18"/>
        <end position="292"/>
    </location>
</feature>
<evidence type="ECO:0000259" key="1">
    <source>
        <dbReference type="PROSITE" id="PS50263"/>
    </source>
</evidence>
<sequence length="331" mass="35832">MPHRYGNPKDIEPPGKKLSIAGVQVLTTQGDIAANLRRAEALIRAAPGHAMFVLPELSSTGYGDEVFARREELAEEVEDESGRCRSFFGALAADVGAYIAYGFLRRRREDGAFCISHAVVAPDGCDDDRGSRLVAVYDKMHLCDMGACSEQAQGITRGAAEPCVFELRSADAAQSCRVGLCICYDIRFPELWRRMCWGERTIDSGGVGSVVGDADVVLHPSAFIRDATFPMWHSFVTTRAVENQIYVLSVSHAGESFGDSIACPPWVGPIGSEQALVESGGANKAATVELEPEVLRGCEEGVVVLSVDAGTLRTVRAQFPYRQDARLWAAE</sequence>
<dbReference type="Pfam" id="PF00795">
    <property type="entry name" value="CN_hydrolase"/>
    <property type="match status" value="1"/>
</dbReference>
<accession>K0TRL2</accession>
<dbReference type="Gene3D" id="3.60.110.10">
    <property type="entry name" value="Carbon-nitrogen hydrolase"/>
    <property type="match status" value="1"/>
</dbReference>
<dbReference type="PROSITE" id="PS50263">
    <property type="entry name" value="CN_HYDROLASE"/>
    <property type="match status" value="1"/>
</dbReference>
<dbReference type="OMA" id="DKMHLCD"/>
<dbReference type="PANTHER" id="PTHR23088">
    <property type="entry name" value="NITRILASE-RELATED"/>
    <property type="match status" value="1"/>
</dbReference>
<comment type="caution">
    <text evidence="2">The sequence shown here is derived from an EMBL/GenBank/DDBJ whole genome shotgun (WGS) entry which is preliminary data.</text>
</comment>
<gene>
    <name evidence="2" type="ORF">THAOC_00134</name>
</gene>
<dbReference type="eggNOG" id="KOG0807">
    <property type="taxonomic scope" value="Eukaryota"/>
</dbReference>
<dbReference type="AlphaFoldDB" id="K0TRL2"/>